<protein>
    <submittedName>
        <fullName evidence="1">Uncharacterized protein</fullName>
    </submittedName>
</protein>
<dbReference type="EMBL" id="FOQD01000015">
    <property type="protein sequence ID" value="SFJ10544.1"/>
    <property type="molecule type" value="Genomic_DNA"/>
</dbReference>
<evidence type="ECO:0000313" key="1">
    <source>
        <dbReference type="EMBL" id="SFJ10544.1"/>
    </source>
</evidence>
<proteinExistence type="predicted"/>
<dbReference type="AlphaFoldDB" id="A0A1I3NML7"/>
<keyword evidence="2" id="KW-1185">Reference proteome</keyword>
<name>A0A1I3NML7_9PLAN</name>
<accession>A0A1I3NML7</accession>
<reference evidence="2" key="1">
    <citation type="submission" date="2016-10" db="EMBL/GenBank/DDBJ databases">
        <authorList>
            <person name="Varghese N."/>
            <person name="Submissions S."/>
        </authorList>
    </citation>
    <scope>NUCLEOTIDE SEQUENCE [LARGE SCALE GENOMIC DNA]</scope>
    <source>
        <strain evidence="2">DSM 26348</strain>
    </source>
</reference>
<sequence>MFTQFSDKGNRDIKQALTLVNIFADAIHLRCSFAHCFQVARAFRGGLGCFLHFCHCVAGVYCLSRHAHIFRHDPLCSQLESGINVQRNK</sequence>
<dbReference type="Proteomes" id="UP000199518">
    <property type="component" value="Unassembled WGS sequence"/>
</dbReference>
<evidence type="ECO:0000313" key="2">
    <source>
        <dbReference type="Proteomes" id="UP000199518"/>
    </source>
</evidence>
<organism evidence="1 2">
    <name type="scientific">Planctomicrobium piriforme</name>
    <dbReference type="NCBI Taxonomy" id="1576369"/>
    <lineage>
        <taxon>Bacteria</taxon>
        <taxon>Pseudomonadati</taxon>
        <taxon>Planctomycetota</taxon>
        <taxon>Planctomycetia</taxon>
        <taxon>Planctomycetales</taxon>
        <taxon>Planctomycetaceae</taxon>
        <taxon>Planctomicrobium</taxon>
    </lineage>
</organism>
<gene>
    <name evidence="1" type="ORF">SAMN05421753_115146</name>
</gene>